<sequence length="41" mass="4634">MLYYPKVLAVLFLSQGINFPRASVKYYEKPGLLTDVLAEEG</sequence>
<dbReference type="EMBL" id="DS989851">
    <property type="protein sequence ID" value="EDX74819.1"/>
    <property type="molecule type" value="Genomic_DNA"/>
</dbReference>
<accession>B4VSX7</accession>
<evidence type="ECO:0000313" key="1">
    <source>
        <dbReference type="EMBL" id="EDX74819.1"/>
    </source>
</evidence>
<keyword evidence="2" id="KW-1185">Reference proteome</keyword>
<dbReference type="HOGENOM" id="CLU_3268458_0_0_3"/>
<dbReference type="Proteomes" id="UP000003835">
    <property type="component" value="Unassembled WGS sequence"/>
</dbReference>
<proteinExistence type="predicted"/>
<organism evidence="1 2">
    <name type="scientific">Coleofasciculus chthonoplastes PCC 7420</name>
    <dbReference type="NCBI Taxonomy" id="118168"/>
    <lineage>
        <taxon>Bacteria</taxon>
        <taxon>Bacillati</taxon>
        <taxon>Cyanobacteriota</taxon>
        <taxon>Cyanophyceae</taxon>
        <taxon>Coleofasciculales</taxon>
        <taxon>Coleofasciculaceae</taxon>
        <taxon>Coleofasciculus</taxon>
    </lineage>
</organism>
<protein>
    <submittedName>
        <fullName evidence="1">Uncharacterized protein</fullName>
    </submittedName>
</protein>
<gene>
    <name evidence="1" type="ORF">MC7420_693</name>
</gene>
<name>B4VSX7_9CYAN</name>
<dbReference type="AlphaFoldDB" id="B4VSX7"/>
<reference evidence="1 2" key="1">
    <citation type="submission" date="2008-07" db="EMBL/GenBank/DDBJ databases">
        <authorList>
            <person name="Tandeau de Marsac N."/>
            <person name="Ferriera S."/>
            <person name="Johnson J."/>
            <person name="Kravitz S."/>
            <person name="Beeson K."/>
            <person name="Sutton G."/>
            <person name="Rogers Y.-H."/>
            <person name="Friedman R."/>
            <person name="Frazier M."/>
            <person name="Venter J.C."/>
        </authorList>
    </citation>
    <scope>NUCLEOTIDE SEQUENCE [LARGE SCALE GENOMIC DNA]</scope>
    <source>
        <strain evidence="1 2">PCC 7420</strain>
    </source>
</reference>
<evidence type="ECO:0000313" key="2">
    <source>
        <dbReference type="Proteomes" id="UP000003835"/>
    </source>
</evidence>